<dbReference type="EMBL" id="JAIVGD010000001">
    <property type="protein sequence ID" value="KAH0781252.1"/>
    <property type="molecule type" value="Genomic_DNA"/>
</dbReference>
<evidence type="ECO:0000256" key="1">
    <source>
        <dbReference type="SAM" id="MobiDB-lite"/>
    </source>
</evidence>
<organism evidence="2 3">
    <name type="scientific">Solanum tuberosum</name>
    <name type="common">Potato</name>
    <dbReference type="NCBI Taxonomy" id="4113"/>
    <lineage>
        <taxon>Eukaryota</taxon>
        <taxon>Viridiplantae</taxon>
        <taxon>Streptophyta</taxon>
        <taxon>Embryophyta</taxon>
        <taxon>Tracheophyta</taxon>
        <taxon>Spermatophyta</taxon>
        <taxon>Magnoliopsida</taxon>
        <taxon>eudicotyledons</taxon>
        <taxon>Gunneridae</taxon>
        <taxon>Pentapetalae</taxon>
        <taxon>asterids</taxon>
        <taxon>lamiids</taxon>
        <taxon>Solanales</taxon>
        <taxon>Solanaceae</taxon>
        <taxon>Solanoideae</taxon>
        <taxon>Solaneae</taxon>
        <taxon>Solanum</taxon>
    </lineage>
</organism>
<feature type="region of interest" description="Disordered" evidence="1">
    <location>
        <begin position="70"/>
        <end position="166"/>
    </location>
</feature>
<feature type="compositionally biased region" description="Gly residues" evidence="1">
    <location>
        <begin position="137"/>
        <end position="146"/>
    </location>
</feature>
<evidence type="ECO:0000313" key="3">
    <source>
        <dbReference type="Proteomes" id="UP000826656"/>
    </source>
</evidence>
<accession>A0ABQ7WKG7</accession>
<protein>
    <submittedName>
        <fullName evidence="2">Uncharacterized protein</fullName>
    </submittedName>
</protein>
<feature type="compositionally biased region" description="Basic and acidic residues" evidence="1">
    <location>
        <begin position="148"/>
        <end position="166"/>
    </location>
</feature>
<evidence type="ECO:0000313" key="2">
    <source>
        <dbReference type="EMBL" id="KAH0781252.1"/>
    </source>
</evidence>
<gene>
    <name evidence="2" type="ORF">KY290_000850</name>
</gene>
<feature type="compositionally biased region" description="Basic and acidic residues" evidence="1">
    <location>
        <begin position="97"/>
        <end position="111"/>
    </location>
</feature>
<name>A0ABQ7WKG7_SOLTU</name>
<reference evidence="2 3" key="1">
    <citation type="journal article" date="2021" name="bioRxiv">
        <title>Chromosome-scale and haplotype-resolved genome assembly of a tetraploid potato cultivar.</title>
        <authorList>
            <person name="Sun H."/>
            <person name="Jiao W.-B."/>
            <person name="Krause K."/>
            <person name="Campoy J.A."/>
            <person name="Goel M."/>
            <person name="Folz-Donahue K."/>
            <person name="Kukat C."/>
            <person name="Huettel B."/>
            <person name="Schneeberger K."/>
        </authorList>
    </citation>
    <scope>NUCLEOTIDE SEQUENCE [LARGE SCALE GENOMIC DNA]</scope>
    <source>
        <strain evidence="2">SolTubOtavaFocal</strain>
        <tissue evidence="2">Leaves</tissue>
    </source>
</reference>
<keyword evidence="3" id="KW-1185">Reference proteome</keyword>
<sequence>MLCDLTYLVGITPDGMHKLNFDDLGESCFSSSPFSCALSPKALTLFLKSNASRLGEGRVRALVQDAWEESFGQDVSRPRDSAGVLEERRIKAGVGRRGGDASRPEAGREGRVFGQDASRSGDEGASGHDSSRSGWGVCMGGGGRGVGRLKDEGGLRERRLEAGGGA</sequence>
<dbReference type="Proteomes" id="UP000826656">
    <property type="component" value="Unassembled WGS sequence"/>
</dbReference>
<feature type="compositionally biased region" description="Basic and acidic residues" evidence="1">
    <location>
        <begin position="119"/>
        <end position="131"/>
    </location>
</feature>
<proteinExistence type="predicted"/>
<feature type="compositionally biased region" description="Basic and acidic residues" evidence="1">
    <location>
        <begin position="76"/>
        <end position="90"/>
    </location>
</feature>
<comment type="caution">
    <text evidence="2">The sequence shown here is derived from an EMBL/GenBank/DDBJ whole genome shotgun (WGS) entry which is preliminary data.</text>
</comment>